<name>A0A6S6SI62_9BACT</name>
<proteinExistence type="predicted"/>
<evidence type="ECO:0000313" key="1">
    <source>
        <dbReference type="EMBL" id="CAA6804696.1"/>
    </source>
</evidence>
<dbReference type="EMBL" id="CACVAS010000036">
    <property type="protein sequence ID" value="CAA6804696.1"/>
    <property type="molecule type" value="Genomic_DNA"/>
</dbReference>
<gene>
    <name evidence="1" type="ORF">HELGO_WM2910</name>
</gene>
<protein>
    <submittedName>
        <fullName evidence="1">Uncharacterized protein</fullName>
    </submittedName>
</protein>
<reference evidence="1" key="1">
    <citation type="submission" date="2020-01" db="EMBL/GenBank/DDBJ databases">
        <authorList>
            <person name="Meier V. D."/>
            <person name="Meier V D."/>
        </authorList>
    </citation>
    <scope>NUCLEOTIDE SEQUENCE</scope>
    <source>
        <strain evidence="1">HLG_WM_MAG_01</strain>
    </source>
</reference>
<accession>A0A6S6SI62</accession>
<organism evidence="1">
    <name type="scientific">uncultured Sulfurovum sp</name>
    <dbReference type="NCBI Taxonomy" id="269237"/>
    <lineage>
        <taxon>Bacteria</taxon>
        <taxon>Pseudomonadati</taxon>
        <taxon>Campylobacterota</taxon>
        <taxon>Epsilonproteobacteria</taxon>
        <taxon>Campylobacterales</taxon>
        <taxon>Sulfurovaceae</taxon>
        <taxon>Sulfurovum</taxon>
        <taxon>environmental samples</taxon>
    </lineage>
</organism>
<dbReference type="AlphaFoldDB" id="A0A6S6SI62"/>
<sequence>MIIYHKLKVIVLGIVYLTPLWATCPISLTSPVVSPAPMTLGSEGTTSFVLSDISDRPIPLDNEEGLPSCVLTVDLNAVELKNHDLSLISPDISDYFTLSYDDVTHEVIFTQNIDIPADLNISVNIPVDVTEESTSENPLNGFEVTVANEDMSASEYTSTVEVSDPDYRPILTVYGGVVYGQATHQFSFDTLVRDLAVGGTYQPGEPLEITIPKNKSITLNYDVELTTFKGLSVQNNLWDFDNSDPFDYSITYNGSQMPNAQSRFALTGSMTVEEGEVGKFILETTIKSTTGGDSNIDNNSDRDTLQKRL</sequence>